<evidence type="ECO:0000259" key="1">
    <source>
        <dbReference type="Pfam" id="PF16036"/>
    </source>
</evidence>
<dbReference type="GO" id="GO:0016853">
    <property type="term" value="F:isomerase activity"/>
    <property type="evidence" value="ECO:0007669"/>
    <property type="project" value="UniProtKB-KW"/>
</dbReference>
<keyword evidence="3" id="KW-1185">Reference proteome</keyword>
<accession>A0ABU8TEQ4</accession>
<proteinExistence type="predicted"/>
<evidence type="ECO:0000313" key="2">
    <source>
        <dbReference type="EMBL" id="MEJ8472642.1"/>
    </source>
</evidence>
<sequence length="206" mass="22348">MPPIPSFEACYRSSGVKERAAHSQSGYLMRIMGLLLVMALLSTVALMPKSASADIGPAKTLVPSAALVGEGRMTVLGFRIFDAALFAPSGSFKQNKPFALKLTYLRKFTGEAIAERTAKEMRRQGMKEGPRLTDWTLALKAILPNVSAGSSITGVRNNKAQTVLYANNQPIGQIADPEFTRRFFDIWLGSNTNDPALRNKLIGKGS</sequence>
<dbReference type="InterPro" id="IPR016087">
    <property type="entry name" value="Chalcone_isomerase"/>
</dbReference>
<evidence type="ECO:0000313" key="3">
    <source>
        <dbReference type="Proteomes" id="UP001385499"/>
    </source>
</evidence>
<gene>
    <name evidence="2" type="ORF">V6575_00955</name>
</gene>
<reference evidence="2 3" key="1">
    <citation type="submission" date="2024-02" db="EMBL/GenBank/DDBJ databases">
        <title>Roseibium algae sp. nov., isolated from marine alga (Grateloupia sp.), showing potential in myo-inositol conversion.</title>
        <authorList>
            <person name="Wang Y."/>
        </authorList>
    </citation>
    <scope>NUCLEOTIDE SEQUENCE [LARGE SCALE GENOMIC DNA]</scope>
    <source>
        <strain evidence="2 3">H3510</strain>
    </source>
</reference>
<dbReference type="Pfam" id="PF16036">
    <property type="entry name" value="Chalcone_3"/>
    <property type="match status" value="1"/>
</dbReference>
<protein>
    <submittedName>
        <fullName evidence="2">Chalcone isomerase family protein</fullName>
    </submittedName>
</protein>
<feature type="domain" description="Chalcone isomerase" evidence="1">
    <location>
        <begin position="74"/>
        <end position="203"/>
    </location>
</feature>
<keyword evidence="2" id="KW-0413">Isomerase</keyword>
<dbReference type="EMBL" id="JBAKIA010000001">
    <property type="protein sequence ID" value="MEJ8472642.1"/>
    <property type="molecule type" value="Genomic_DNA"/>
</dbReference>
<organism evidence="2 3">
    <name type="scientific">Roseibium algae</name>
    <dbReference type="NCBI Taxonomy" id="3123038"/>
    <lineage>
        <taxon>Bacteria</taxon>
        <taxon>Pseudomonadati</taxon>
        <taxon>Pseudomonadota</taxon>
        <taxon>Alphaproteobacteria</taxon>
        <taxon>Hyphomicrobiales</taxon>
        <taxon>Stappiaceae</taxon>
        <taxon>Roseibium</taxon>
    </lineage>
</organism>
<dbReference type="RefSeq" id="WP_340272115.1">
    <property type="nucleotide sequence ID" value="NZ_JBAKIA010000001.1"/>
</dbReference>
<comment type="caution">
    <text evidence="2">The sequence shown here is derived from an EMBL/GenBank/DDBJ whole genome shotgun (WGS) entry which is preliminary data.</text>
</comment>
<dbReference type="Proteomes" id="UP001385499">
    <property type="component" value="Unassembled WGS sequence"/>
</dbReference>
<name>A0ABU8TEQ4_9HYPH</name>